<dbReference type="EMBL" id="AP024086">
    <property type="protein sequence ID" value="BCL61472.1"/>
    <property type="molecule type" value="Genomic_DNA"/>
</dbReference>
<name>A0A8D5FWZ1_9BACT</name>
<dbReference type="PANTHER" id="PTHR13887:SF41">
    <property type="entry name" value="THIOREDOXIN SUPERFAMILY PROTEIN"/>
    <property type="match status" value="1"/>
</dbReference>
<dbReference type="GO" id="GO:0016491">
    <property type="term" value="F:oxidoreductase activity"/>
    <property type="evidence" value="ECO:0007669"/>
    <property type="project" value="InterPro"/>
</dbReference>
<evidence type="ECO:0000313" key="3">
    <source>
        <dbReference type="Proteomes" id="UP000826725"/>
    </source>
</evidence>
<dbReference type="Pfam" id="PF01323">
    <property type="entry name" value="DSBA"/>
    <property type="match status" value="1"/>
</dbReference>
<dbReference type="Proteomes" id="UP000826725">
    <property type="component" value="Chromosome"/>
</dbReference>
<dbReference type="InterPro" id="IPR001853">
    <property type="entry name" value="DSBA-like_thioredoxin_dom"/>
</dbReference>
<evidence type="ECO:0000259" key="1">
    <source>
        <dbReference type="Pfam" id="PF01323"/>
    </source>
</evidence>
<sequence>MVGNLKNIADELNLPFGERDKTCNSRLAQELGLWADSMGKGEEFHSLAFRAYFGDGVNLAHIPILLQLAENAGLPKNEAEKVLNMRSFKEVVDRDWAESRCKGVAAIPTFVLDDYKMVGAQSYEALARMLRENGVKTR</sequence>
<evidence type="ECO:0000313" key="2">
    <source>
        <dbReference type="EMBL" id="BCL61472.1"/>
    </source>
</evidence>
<feature type="domain" description="DSBA-like thioredoxin" evidence="1">
    <location>
        <begin position="3"/>
        <end position="130"/>
    </location>
</feature>
<dbReference type="KEGG" id="dbk:DGMP_21650"/>
<gene>
    <name evidence="2" type="ORF">DGMP_21650</name>
</gene>
<organism evidence="2 3">
    <name type="scientific">Desulfomarina profundi</name>
    <dbReference type="NCBI Taxonomy" id="2772557"/>
    <lineage>
        <taxon>Bacteria</taxon>
        <taxon>Pseudomonadati</taxon>
        <taxon>Thermodesulfobacteriota</taxon>
        <taxon>Desulfobulbia</taxon>
        <taxon>Desulfobulbales</taxon>
        <taxon>Desulfobulbaceae</taxon>
        <taxon>Desulfomarina</taxon>
    </lineage>
</organism>
<protein>
    <recommendedName>
        <fullName evidence="1">DSBA-like thioredoxin domain-containing protein</fullName>
    </recommendedName>
</protein>
<accession>A0A8D5FWZ1</accession>
<dbReference type="PANTHER" id="PTHR13887">
    <property type="entry name" value="GLUTATHIONE S-TRANSFERASE KAPPA"/>
    <property type="match status" value="1"/>
</dbReference>
<proteinExistence type="predicted"/>
<reference evidence="2" key="1">
    <citation type="submission" date="2020-09" db="EMBL/GenBank/DDBJ databases">
        <title>Desulfogranum mesoprofundum gen. nov., sp. nov., a novel mesophilic, sulfate-reducing chemolithoautotroph isolated from a deep-sea hydrothermal vent chimney in the Suiyo Seamount.</title>
        <authorList>
            <person name="Hashimoto Y."/>
            <person name="Nakagawa S."/>
        </authorList>
    </citation>
    <scope>NUCLEOTIDE SEQUENCE</scope>
    <source>
        <strain evidence="2">KT2</strain>
    </source>
</reference>
<dbReference type="AlphaFoldDB" id="A0A8D5FWZ1"/>
<keyword evidence="3" id="KW-1185">Reference proteome</keyword>